<evidence type="ECO:0000313" key="2">
    <source>
        <dbReference type="Proteomes" id="UP000257323"/>
    </source>
</evidence>
<name>A0A3E2BJT0_9BACT</name>
<comment type="caution">
    <text evidence="1">The sequence shown here is derived from an EMBL/GenBank/DDBJ whole genome shotgun (WGS) entry which is preliminary data.</text>
</comment>
<reference evidence="1 2" key="1">
    <citation type="submission" date="2018-08" db="EMBL/GenBank/DDBJ databases">
        <title>Genome analysis of the thermophilic bacterium of the candidate phylum Aminicenantes from deep subsurface aquifer revealed its physiology and ecological role.</title>
        <authorList>
            <person name="Kadnikov V.V."/>
            <person name="Mardanov A.V."/>
            <person name="Beletsky A.V."/>
            <person name="Karnachuk O.V."/>
            <person name="Ravin N.V."/>
        </authorList>
    </citation>
    <scope>NUCLEOTIDE SEQUENCE [LARGE SCALE GENOMIC DNA]</scope>
    <source>
        <strain evidence="1">BY38</strain>
    </source>
</reference>
<organism evidence="1 2">
    <name type="scientific">Candidatus Saccharicenans subterraneus</name>
    <dbReference type="NCBI Taxonomy" id="2508984"/>
    <lineage>
        <taxon>Bacteria</taxon>
        <taxon>Candidatus Aminicenantota</taxon>
        <taxon>Candidatus Aminicenantia</taxon>
        <taxon>Candidatus Aminicenantales</taxon>
        <taxon>Candidatus Saccharicenantaceae</taxon>
        <taxon>Candidatus Saccharicenans</taxon>
    </lineage>
</organism>
<dbReference type="EMBL" id="QUAH01000017">
    <property type="protein sequence ID" value="RFT14897.1"/>
    <property type="molecule type" value="Genomic_DNA"/>
</dbReference>
<accession>A0A3E2BJT0</accession>
<sequence>MTARQRTNMVSPRFKRAACFTSFLLQSFCPEIRIISMNSYERNKPNPD</sequence>
<protein>
    <submittedName>
        <fullName evidence="1">Uncharacterized protein</fullName>
    </submittedName>
</protein>
<dbReference type="Proteomes" id="UP000257323">
    <property type="component" value="Unassembled WGS sequence"/>
</dbReference>
<gene>
    <name evidence="1" type="ORF">OP8BY_1495</name>
</gene>
<dbReference type="AlphaFoldDB" id="A0A3E2BJT0"/>
<evidence type="ECO:0000313" key="1">
    <source>
        <dbReference type="EMBL" id="RFT14897.1"/>
    </source>
</evidence>
<proteinExistence type="predicted"/>